<keyword evidence="2" id="KW-0472">Membrane</keyword>
<dbReference type="InterPro" id="IPR003439">
    <property type="entry name" value="ABC_transporter-like_ATP-bd"/>
</dbReference>
<evidence type="ECO:0000256" key="2">
    <source>
        <dbReference type="ARBA" id="ARBA00022475"/>
    </source>
</evidence>
<name>A0A147GW45_9BURK</name>
<keyword evidence="1" id="KW-0813">Transport</keyword>
<evidence type="ECO:0000313" key="6">
    <source>
        <dbReference type="EMBL" id="KTT21736.1"/>
    </source>
</evidence>
<proteinExistence type="predicted"/>
<dbReference type="Gene3D" id="3.40.50.300">
    <property type="entry name" value="P-loop containing nucleotide triphosphate hydrolases"/>
    <property type="match status" value="1"/>
</dbReference>
<dbReference type="GO" id="GO:0016887">
    <property type="term" value="F:ATP hydrolysis activity"/>
    <property type="evidence" value="ECO:0007669"/>
    <property type="project" value="InterPro"/>
</dbReference>
<keyword evidence="3" id="KW-0547">Nucleotide-binding</keyword>
<organism evidence="6 7">
    <name type="scientific">Pseudacidovorax intermedius</name>
    <dbReference type="NCBI Taxonomy" id="433924"/>
    <lineage>
        <taxon>Bacteria</taxon>
        <taxon>Pseudomonadati</taxon>
        <taxon>Pseudomonadota</taxon>
        <taxon>Betaproteobacteria</taxon>
        <taxon>Burkholderiales</taxon>
        <taxon>Comamonadaceae</taxon>
        <taxon>Pseudacidovorax</taxon>
    </lineage>
</organism>
<dbReference type="PROSITE" id="PS50893">
    <property type="entry name" value="ABC_TRANSPORTER_2"/>
    <property type="match status" value="1"/>
</dbReference>
<accession>A0A147GW45</accession>
<dbReference type="GO" id="GO:0042941">
    <property type="term" value="P:D-alanine transmembrane transport"/>
    <property type="evidence" value="ECO:0007669"/>
    <property type="project" value="TreeGrafter"/>
</dbReference>
<comment type="caution">
    <text evidence="6">The sequence shown here is derived from an EMBL/GenBank/DDBJ whole genome shotgun (WGS) entry which is preliminary data.</text>
</comment>
<feature type="domain" description="ABC transporter" evidence="5">
    <location>
        <begin position="21"/>
        <end position="263"/>
    </location>
</feature>
<dbReference type="InterPro" id="IPR051120">
    <property type="entry name" value="ABC_AA/LPS_Transport"/>
</dbReference>
<evidence type="ECO:0000313" key="7">
    <source>
        <dbReference type="Proteomes" id="UP000072741"/>
    </source>
</evidence>
<dbReference type="Pfam" id="PF12399">
    <property type="entry name" value="BCA_ABC_TP_C"/>
    <property type="match status" value="1"/>
</dbReference>
<dbReference type="PANTHER" id="PTHR45772">
    <property type="entry name" value="CONSERVED COMPONENT OF ABC TRANSPORTER FOR NATURAL AMINO ACIDS-RELATED"/>
    <property type="match status" value="1"/>
</dbReference>
<dbReference type="SMART" id="SM00382">
    <property type="entry name" value="AAA"/>
    <property type="match status" value="1"/>
</dbReference>
<dbReference type="FunFam" id="3.40.50.300:FF:000421">
    <property type="entry name" value="Branched-chain amino acid ABC transporter ATP-binding protein"/>
    <property type="match status" value="1"/>
</dbReference>
<sequence length="268" mass="29082">MQAQAPTRSAGAQRAAATPFLDVRGITVRFGGLTAVNNLSFQVAQGTVHALIGPNGAGKSTTFNCISRYYQPTEGAIVLDGVDVSRARPHQMAGMGVARTFQNLELFGELSVYENVLLGCHSHSARGPRALLRRPTGETRDLVDSLIERVGLTHDRDTVARELDFGHQKLLELARALALKPRLLLLDEPAAGLRNRDIESLDHLLSDLARRDGITVLLVEHVMQLVMSISDRITVMSFGEKIAEGTPAEIGRNERVIEAYLGKGAANE</sequence>
<dbReference type="GO" id="GO:0005304">
    <property type="term" value="F:L-valine transmembrane transporter activity"/>
    <property type="evidence" value="ECO:0007669"/>
    <property type="project" value="TreeGrafter"/>
</dbReference>
<dbReference type="GO" id="GO:0015808">
    <property type="term" value="P:L-alanine transport"/>
    <property type="evidence" value="ECO:0007669"/>
    <property type="project" value="TreeGrafter"/>
</dbReference>
<dbReference type="InterPro" id="IPR027417">
    <property type="entry name" value="P-loop_NTPase"/>
</dbReference>
<dbReference type="PATRIC" id="fig|433924.3.peg.4331"/>
<dbReference type="GO" id="GO:0015188">
    <property type="term" value="F:L-isoleucine transmembrane transporter activity"/>
    <property type="evidence" value="ECO:0007669"/>
    <property type="project" value="TreeGrafter"/>
</dbReference>
<dbReference type="GO" id="GO:0005524">
    <property type="term" value="F:ATP binding"/>
    <property type="evidence" value="ECO:0007669"/>
    <property type="project" value="UniProtKB-KW"/>
</dbReference>
<protein>
    <submittedName>
        <fullName evidence="6">ABC transporter</fullName>
    </submittedName>
</protein>
<dbReference type="SUPFAM" id="SSF52540">
    <property type="entry name" value="P-loop containing nucleoside triphosphate hydrolases"/>
    <property type="match status" value="1"/>
</dbReference>
<dbReference type="Pfam" id="PF00005">
    <property type="entry name" value="ABC_tran"/>
    <property type="match status" value="1"/>
</dbReference>
<keyword evidence="7" id="KW-1185">Reference proteome</keyword>
<dbReference type="GO" id="GO:1903805">
    <property type="term" value="P:L-valine import across plasma membrane"/>
    <property type="evidence" value="ECO:0007669"/>
    <property type="project" value="TreeGrafter"/>
</dbReference>
<gene>
    <name evidence="6" type="ORF">NS331_11570</name>
</gene>
<dbReference type="GO" id="GO:1903806">
    <property type="term" value="P:L-isoleucine import across plasma membrane"/>
    <property type="evidence" value="ECO:0007669"/>
    <property type="project" value="TreeGrafter"/>
</dbReference>
<dbReference type="EMBL" id="LDSL01000066">
    <property type="protein sequence ID" value="KTT21736.1"/>
    <property type="molecule type" value="Genomic_DNA"/>
</dbReference>
<keyword evidence="4" id="KW-0067">ATP-binding</keyword>
<dbReference type="Proteomes" id="UP000072741">
    <property type="component" value="Unassembled WGS sequence"/>
</dbReference>
<dbReference type="InterPro" id="IPR003593">
    <property type="entry name" value="AAA+_ATPase"/>
</dbReference>
<reference evidence="6 7" key="1">
    <citation type="journal article" date="2016" name="Front. Microbiol.">
        <title>Genomic Resource of Rice Seed Associated Bacteria.</title>
        <authorList>
            <person name="Midha S."/>
            <person name="Bansal K."/>
            <person name="Sharma S."/>
            <person name="Kumar N."/>
            <person name="Patil P.P."/>
            <person name="Chaudhry V."/>
            <person name="Patil P.B."/>
        </authorList>
    </citation>
    <scope>NUCLEOTIDE SEQUENCE [LARGE SCALE GENOMIC DNA]</scope>
    <source>
        <strain evidence="6 7">NS331</strain>
    </source>
</reference>
<dbReference type="GO" id="GO:0005886">
    <property type="term" value="C:plasma membrane"/>
    <property type="evidence" value="ECO:0007669"/>
    <property type="project" value="TreeGrafter"/>
</dbReference>
<evidence type="ECO:0000259" key="5">
    <source>
        <dbReference type="PROSITE" id="PS50893"/>
    </source>
</evidence>
<evidence type="ECO:0000256" key="1">
    <source>
        <dbReference type="ARBA" id="ARBA00022448"/>
    </source>
</evidence>
<dbReference type="InterPro" id="IPR032823">
    <property type="entry name" value="BCA_ABC_TP_C"/>
</dbReference>
<dbReference type="CDD" id="cd03219">
    <property type="entry name" value="ABC_Mj1267_LivG_branched"/>
    <property type="match status" value="1"/>
</dbReference>
<evidence type="ECO:0000256" key="3">
    <source>
        <dbReference type="ARBA" id="ARBA00022741"/>
    </source>
</evidence>
<dbReference type="AlphaFoldDB" id="A0A147GW45"/>
<keyword evidence="2" id="KW-1003">Cell membrane</keyword>
<evidence type="ECO:0000256" key="4">
    <source>
        <dbReference type="ARBA" id="ARBA00022840"/>
    </source>
</evidence>
<dbReference type="PANTHER" id="PTHR45772:SF7">
    <property type="entry name" value="AMINO ACID ABC TRANSPORTER ATP-BINDING PROTEIN"/>
    <property type="match status" value="1"/>
</dbReference>
<dbReference type="GO" id="GO:0015192">
    <property type="term" value="F:L-phenylalanine transmembrane transporter activity"/>
    <property type="evidence" value="ECO:0007669"/>
    <property type="project" value="TreeGrafter"/>
</dbReference>